<dbReference type="Gene3D" id="3.30.70.1070">
    <property type="entry name" value="Sporulation related repeat"/>
    <property type="match status" value="1"/>
</dbReference>
<dbReference type="AlphaFoldDB" id="N6Z354"/>
<proteinExistence type="predicted"/>
<dbReference type="STRING" id="1123367.GCA_000621305_01551"/>
<comment type="caution">
    <text evidence="3">The sequence shown here is derived from an EMBL/GenBank/DDBJ whole genome shotgun (WGS) entry which is preliminary data.</text>
</comment>
<feature type="region of interest" description="Disordered" evidence="1">
    <location>
        <begin position="46"/>
        <end position="134"/>
    </location>
</feature>
<evidence type="ECO:0000313" key="4">
    <source>
        <dbReference type="Proteomes" id="UP000013232"/>
    </source>
</evidence>
<dbReference type="PROSITE" id="PS51724">
    <property type="entry name" value="SPOR"/>
    <property type="match status" value="1"/>
</dbReference>
<sequence length="287" mass="30112">MSMRRILVIVLVASNALAFAGIQGWLGGAAPRIEPERIGNQLDPQRIRLASDPPPPQESPAAPEAMADTSAAVADEAPPPIADAGEQTAGDGQANAIAARSANPPQQDPVGEAAAGTVPAPQQPESEPQSAATPAVADAALSCVAWSGLSQADADALTRRLRRSGAEAERSKTDTPSSWWVRIPPQGSREQAERQAQELRTLGVKDLFIVQDAGPAQYAISLGVFKTDTRARQLLNQLRAQGVRNAGVEARLSTTYRVQARVAADAVRSIESGVRGIAARRTACTPR</sequence>
<dbReference type="InterPro" id="IPR007730">
    <property type="entry name" value="SPOR-like_dom"/>
</dbReference>
<evidence type="ECO:0000313" key="3">
    <source>
        <dbReference type="EMBL" id="ENO86584.1"/>
    </source>
</evidence>
<dbReference type="Proteomes" id="UP000013232">
    <property type="component" value="Unassembled WGS sequence"/>
</dbReference>
<dbReference type="eggNOG" id="ENOG503300Q">
    <property type="taxonomic scope" value="Bacteria"/>
</dbReference>
<dbReference type="EMBL" id="AMXE01000052">
    <property type="protein sequence ID" value="ENO86584.1"/>
    <property type="molecule type" value="Genomic_DNA"/>
</dbReference>
<dbReference type="OrthoDB" id="5298866at2"/>
<evidence type="ECO:0000259" key="2">
    <source>
        <dbReference type="PROSITE" id="PS51724"/>
    </source>
</evidence>
<name>N6Z354_THAL4</name>
<dbReference type="GO" id="GO:0042834">
    <property type="term" value="F:peptidoglycan binding"/>
    <property type="evidence" value="ECO:0007669"/>
    <property type="project" value="InterPro"/>
</dbReference>
<feature type="compositionally biased region" description="Low complexity" evidence="1">
    <location>
        <begin position="119"/>
        <end position="132"/>
    </location>
</feature>
<evidence type="ECO:0000256" key="1">
    <source>
        <dbReference type="SAM" id="MobiDB-lite"/>
    </source>
</evidence>
<dbReference type="InterPro" id="IPR036680">
    <property type="entry name" value="SPOR-like_sf"/>
</dbReference>
<reference evidence="3 4" key="1">
    <citation type="submission" date="2012-09" db="EMBL/GenBank/DDBJ databases">
        <title>Draft Genome Sequences of 6 Strains from Genus Thauera.</title>
        <authorList>
            <person name="Liu B."/>
            <person name="Shapleigh J.P."/>
            <person name="Frostegard A.H."/>
        </authorList>
    </citation>
    <scope>NUCLEOTIDE SEQUENCE [LARGE SCALE GENOMIC DNA]</scope>
    <source>
        <strain evidence="4">47Lol / DSM 12138</strain>
    </source>
</reference>
<dbReference type="SUPFAM" id="SSF110997">
    <property type="entry name" value="Sporulation related repeat"/>
    <property type="match status" value="1"/>
</dbReference>
<accession>N6Z354</accession>
<dbReference type="RefSeq" id="WP_004340064.1">
    <property type="nucleotide sequence ID" value="NZ_AMXE01000052.1"/>
</dbReference>
<feature type="domain" description="SPOR" evidence="2">
    <location>
        <begin position="173"/>
        <end position="255"/>
    </location>
</feature>
<organism evidence="3 4">
    <name type="scientific">Thauera linaloolentis (strain DSM 12138 / JCM 21573 / CCUG 41526 / CIP 105981 / IAM 15112 / NBRC 102519 / 47Lol)</name>
    <dbReference type="NCBI Taxonomy" id="1123367"/>
    <lineage>
        <taxon>Bacteria</taxon>
        <taxon>Pseudomonadati</taxon>
        <taxon>Pseudomonadota</taxon>
        <taxon>Betaproteobacteria</taxon>
        <taxon>Rhodocyclales</taxon>
        <taxon>Zoogloeaceae</taxon>
        <taxon>Thauera</taxon>
    </lineage>
</organism>
<gene>
    <name evidence="3" type="ORF">C666_12895</name>
</gene>
<protein>
    <submittedName>
        <fullName evidence="3">Sporulation domain-containing protein</fullName>
    </submittedName>
</protein>
<keyword evidence="4" id="KW-1185">Reference proteome</keyword>
<dbReference type="Pfam" id="PF05036">
    <property type="entry name" value="SPOR"/>
    <property type="match status" value="1"/>
</dbReference>